<dbReference type="InterPro" id="IPR029063">
    <property type="entry name" value="SAM-dependent_MTases_sf"/>
</dbReference>
<evidence type="ECO:0000313" key="3">
    <source>
        <dbReference type="Proteomes" id="UP001159405"/>
    </source>
</evidence>
<dbReference type="Pfam" id="PF05063">
    <property type="entry name" value="MT-A70"/>
    <property type="match status" value="2"/>
</dbReference>
<dbReference type="PROSITE" id="PS51143">
    <property type="entry name" value="MT_A70"/>
    <property type="match status" value="1"/>
</dbReference>
<gene>
    <name evidence="2" type="ORF">PLOB_00034735</name>
</gene>
<reference evidence="2 3" key="1">
    <citation type="submission" date="2022-05" db="EMBL/GenBank/DDBJ databases">
        <authorList>
            <consortium name="Genoscope - CEA"/>
            <person name="William W."/>
        </authorList>
    </citation>
    <scope>NUCLEOTIDE SEQUENCE [LARGE SCALE GENOMIC DNA]</scope>
</reference>
<name>A0ABN8P1K7_9CNID</name>
<evidence type="ECO:0000313" key="2">
    <source>
        <dbReference type="EMBL" id="CAH3130353.1"/>
    </source>
</evidence>
<sequence>MAVIGCCENGLLVDHQRSISESVSELSLCCKDSLFALFEPYFRSSVTNSGTRKRKRKKSLKVNPVEEKEDTEALLYHQKVKGTILKVLENLVRTGVEKRYFLSSCEDFEVDSCTVVPDKNLPSEHNLFGHLISHLKEEPALLNICGQPYIIPPQCTFLMSDSSNLQPLIDHAQQNGLYNLVVLDPPWYNKSARRGSKYSFMSLWQIKALPVPQLLAPGALVGIWVTNKQKYLRFTKSELFPHWSVELVAEWYWVKVTRRGELVTDLDSPHKKPYEPLLIGRFKPEGDHGLRDYCSNLIMDDKFDEDKKRCSLEQREFWNTSSPQMKRKRLASNESETNFCIQDLNKITTAADGSESKNMHDTLQTVTWQKSHEHRLMLCGFKHQSCKLERSSDVDEFSDLRVSEAVCNTGTDINLTTNVKGTGSFLDSMESSKRGCERLPYEQVICSVPCRIHSRKPPLNEILSCYISPSSRCLEMFARNLTPHWTSWGNEVLKFQSMEYFTHLPAKETDPKLRPSNLSSFSSINKFLCS</sequence>
<proteinExistence type="inferred from homology"/>
<comment type="similarity">
    <text evidence="1">Belongs to the MT-A70-like family.</text>
</comment>
<dbReference type="PANTHER" id="PTHR12829">
    <property type="entry name" value="N6-ADENOSINE-METHYLTRANSFERASE"/>
    <property type="match status" value="1"/>
</dbReference>
<keyword evidence="3" id="KW-1185">Reference proteome</keyword>
<protein>
    <recommendedName>
        <fullName evidence="4">Methyltransferase-like protein 4</fullName>
    </recommendedName>
</protein>
<organism evidence="2 3">
    <name type="scientific">Porites lobata</name>
    <dbReference type="NCBI Taxonomy" id="104759"/>
    <lineage>
        <taxon>Eukaryota</taxon>
        <taxon>Metazoa</taxon>
        <taxon>Cnidaria</taxon>
        <taxon>Anthozoa</taxon>
        <taxon>Hexacorallia</taxon>
        <taxon>Scleractinia</taxon>
        <taxon>Fungiina</taxon>
        <taxon>Poritidae</taxon>
        <taxon>Porites</taxon>
    </lineage>
</organism>
<comment type="caution">
    <text evidence="2">The sequence shown here is derived from an EMBL/GenBank/DDBJ whole genome shotgun (WGS) entry which is preliminary data.</text>
</comment>
<accession>A0ABN8P1K7</accession>
<dbReference type="PANTHER" id="PTHR12829:SF4">
    <property type="entry name" value="N(6)-ADENINE-SPECIFIC METHYLTRANSFERASE METTL4"/>
    <property type="match status" value="1"/>
</dbReference>
<dbReference type="Proteomes" id="UP001159405">
    <property type="component" value="Unassembled WGS sequence"/>
</dbReference>
<evidence type="ECO:0000256" key="1">
    <source>
        <dbReference type="PROSITE-ProRule" id="PRU00489"/>
    </source>
</evidence>
<evidence type="ECO:0008006" key="4">
    <source>
        <dbReference type="Google" id="ProtNLM"/>
    </source>
</evidence>
<dbReference type="EMBL" id="CALNXK010000048">
    <property type="protein sequence ID" value="CAH3130353.1"/>
    <property type="molecule type" value="Genomic_DNA"/>
</dbReference>
<dbReference type="SUPFAM" id="SSF53335">
    <property type="entry name" value="S-adenosyl-L-methionine-dependent methyltransferases"/>
    <property type="match status" value="1"/>
</dbReference>
<dbReference type="InterPro" id="IPR007757">
    <property type="entry name" value="MT-A70-like"/>
</dbReference>